<reference evidence="2 3" key="1">
    <citation type="journal article" date="2013" name="Proc. Natl. Acad. Sci. U.S.A.">
        <title>Genome of an arbuscular mycorrhizal fungus provides insight into the oldest plant symbiosis.</title>
        <authorList>
            <person name="Tisserant E."/>
            <person name="Malbreil M."/>
            <person name="Kuo A."/>
            <person name="Kohler A."/>
            <person name="Symeonidi A."/>
            <person name="Balestrini R."/>
            <person name="Charron P."/>
            <person name="Duensing N."/>
            <person name="Frei Dit Frey N."/>
            <person name="Gianinazzi-Pearson V."/>
            <person name="Gilbert L.B."/>
            <person name="Handa Y."/>
            <person name="Herr J.R."/>
            <person name="Hijri M."/>
            <person name="Koul R."/>
            <person name="Kawaguchi M."/>
            <person name="Krajinski F."/>
            <person name="Lammers P.J."/>
            <person name="Masclaux F.G."/>
            <person name="Murat C."/>
            <person name="Morin E."/>
            <person name="Ndikumana S."/>
            <person name="Pagni M."/>
            <person name="Petitpierre D."/>
            <person name="Requena N."/>
            <person name="Rosikiewicz P."/>
            <person name="Riley R."/>
            <person name="Saito K."/>
            <person name="San Clemente H."/>
            <person name="Shapiro H."/>
            <person name="van Tuinen D."/>
            <person name="Becard G."/>
            <person name="Bonfante P."/>
            <person name="Paszkowski U."/>
            <person name="Shachar-Hill Y.Y."/>
            <person name="Tuskan G.A."/>
            <person name="Young P.W."/>
            <person name="Sanders I.R."/>
            <person name="Henrissat B."/>
            <person name="Rensing S.A."/>
            <person name="Grigoriev I.V."/>
            <person name="Corradi N."/>
            <person name="Roux C."/>
            <person name="Martin F."/>
        </authorList>
    </citation>
    <scope>NUCLEOTIDE SEQUENCE [LARGE SCALE GENOMIC DNA]</scope>
    <source>
        <strain evidence="2 3">DAOM 197198</strain>
    </source>
</reference>
<evidence type="ECO:0000313" key="2">
    <source>
        <dbReference type="EMBL" id="POG62771.1"/>
    </source>
</evidence>
<keyword evidence="3" id="KW-1185">Reference proteome</keyword>
<dbReference type="Pfam" id="PF07714">
    <property type="entry name" value="PK_Tyr_Ser-Thr"/>
    <property type="match status" value="1"/>
</dbReference>
<evidence type="ECO:0000259" key="1">
    <source>
        <dbReference type="Pfam" id="PF07714"/>
    </source>
</evidence>
<name>A0A2P4PBL6_RHIID</name>
<comment type="caution">
    <text evidence="2">The sequence shown here is derived from an EMBL/GenBank/DDBJ whole genome shotgun (WGS) entry which is preliminary data.</text>
</comment>
<proteinExistence type="predicted"/>
<dbReference type="Proteomes" id="UP000018888">
    <property type="component" value="Unassembled WGS sequence"/>
</dbReference>
<dbReference type="EMBL" id="AUPC02000289">
    <property type="protein sequence ID" value="POG62771.1"/>
    <property type="molecule type" value="Genomic_DNA"/>
</dbReference>
<evidence type="ECO:0000313" key="3">
    <source>
        <dbReference type="Proteomes" id="UP000018888"/>
    </source>
</evidence>
<dbReference type="GO" id="GO:0004672">
    <property type="term" value="F:protein kinase activity"/>
    <property type="evidence" value="ECO:0007669"/>
    <property type="project" value="InterPro"/>
</dbReference>
<dbReference type="AlphaFoldDB" id="A0A2P4PBL6"/>
<reference evidence="2 3" key="2">
    <citation type="journal article" date="2018" name="New Phytol.">
        <title>High intraspecific genome diversity in the model arbuscular mycorrhizal symbiont Rhizophagus irregularis.</title>
        <authorList>
            <person name="Chen E.C.H."/>
            <person name="Morin E."/>
            <person name="Beaudet D."/>
            <person name="Noel J."/>
            <person name="Yildirir G."/>
            <person name="Ndikumana S."/>
            <person name="Charron P."/>
            <person name="St-Onge C."/>
            <person name="Giorgi J."/>
            <person name="Kruger M."/>
            <person name="Marton T."/>
            <person name="Ropars J."/>
            <person name="Grigoriev I.V."/>
            <person name="Hainaut M."/>
            <person name="Henrissat B."/>
            <person name="Roux C."/>
            <person name="Martin F."/>
            <person name="Corradi N."/>
        </authorList>
    </citation>
    <scope>NUCLEOTIDE SEQUENCE [LARGE SCALE GENOMIC DNA]</scope>
    <source>
        <strain evidence="2 3">DAOM 197198</strain>
    </source>
</reference>
<protein>
    <recommendedName>
        <fullName evidence="1">Serine-threonine/tyrosine-protein kinase catalytic domain-containing protein</fullName>
    </recommendedName>
</protein>
<accession>A0A2P4PBL6</accession>
<feature type="domain" description="Serine-threonine/tyrosine-protein kinase catalytic" evidence="1">
    <location>
        <begin position="5"/>
        <end position="53"/>
    </location>
</feature>
<dbReference type="SUPFAM" id="SSF56112">
    <property type="entry name" value="Protein kinase-like (PK-like)"/>
    <property type="match status" value="1"/>
</dbReference>
<gene>
    <name evidence="2" type="ORF">GLOIN_2v1693258</name>
</gene>
<dbReference type="InterPro" id="IPR001245">
    <property type="entry name" value="Ser-Thr/Tyr_kinase_cat_dom"/>
</dbReference>
<feature type="non-terminal residue" evidence="2">
    <location>
        <position position="1"/>
    </location>
</feature>
<dbReference type="Gene3D" id="1.10.510.10">
    <property type="entry name" value="Transferase(Phosphotransferase) domain 1"/>
    <property type="match status" value="1"/>
</dbReference>
<dbReference type="InterPro" id="IPR011009">
    <property type="entry name" value="Kinase-like_dom_sf"/>
</dbReference>
<organism evidence="2 3">
    <name type="scientific">Rhizophagus irregularis (strain DAOM 181602 / DAOM 197198 / MUCL 43194)</name>
    <name type="common">Arbuscular mycorrhizal fungus</name>
    <name type="synonym">Glomus intraradices</name>
    <dbReference type="NCBI Taxonomy" id="747089"/>
    <lineage>
        <taxon>Eukaryota</taxon>
        <taxon>Fungi</taxon>
        <taxon>Fungi incertae sedis</taxon>
        <taxon>Mucoromycota</taxon>
        <taxon>Glomeromycotina</taxon>
        <taxon>Glomeromycetes</taxon>
        <taxon>Glomerales</taxon>
        <taxon>Glomeraceae</taxon>
        <taxon>Rhizophagus</taxon>
    </lineage>
</organism>
<sequence length="109" mass="12997">NIEHNVELIYEIIDGKRPEITNDTPECFANLMKKCWDSDPLKRPTSYEIEQSLNKMYGDEVFKQAEKKRLVLIQLKQLGPEFSEKSHPKAIYTKYIKKEYEFDINNIQR</sequence>